<proteinExistence type="predicted"/>
<keyword evidence="2" id="KW-1185">Reference proteome</keyword>
<comment type="caution">
    <text evidence="1">The sequence shown here is derived from an EMBL/GenBank/DDBJ whole genome shotgun (WGS) entry which is preliminary data.</text>
</comment>
<evidence type="ECO:0000313" key="2">
    <source>
        <dbReference type="Proteomes" id="UP001279734"/>
    </source>
</evidence>
<dbReference type="AlphaFoldDB" id="A0AAD3XEB7"/>
<gene>
    <name evidence="1" type="ORF">Nepgr_003774</name>
</gene>
<sequence>MGMNAGVTYEIWFLLLRYSVMESSHPASPHHTGFRNGSPPPSIFSICALRGFHTCSSFRAMETRSLLRSAAEGLQFLLSAKARR</sequence>
<organism evidence="1 2">
    <name type="scientific">Nepenthes gracilis</name>
    <name type="common">Slender pitcher plant</name>
    <dbReference type="NCBI Taxonomy" id="150966"/>
    <lineage>
        <taxon>Eukaryota</taxon>
        <taxon>Viridiplantae</taxon>
        <taxon>Streptophyta</taxon>
        <taxon>Embryophyta</taxon>
        <taxon>Tracheophyta</taxon>
        <taxon>Spermatophyta</taxon>
        <taxon>Magnoliopsida</taxon>
        <taxon>eudicotyledons</taxon>
        <taxon>Gunneridae</taxon>
        <taxon>Pentapetalae</taxon>
        <taxon>Caryophyllales</taxon>
        <taxon>Nepenthaceae</taxon>
        <taxon>Nepenthes</taxon>
    </lineage>
</organism>
<accession>A0AAD3XEB7</accession>
<evidence type="ECO:0000313" key="1">
    <source>
        <dbReference type="EMBL" id="GMH01935.1"/>
    </source>
</evidence>
<protein>
    <submittedName>
        <fullName evidence="1">Uncharacterized protein</fullName>
    </submittedName>
</protein>
<reference evidence="1" key="1">
    <citation type="submission" date="2023-05" db="EMBL/GenBank/DDBJ databases">
        <title>Nepenthes gracilis genome sequencing.</title>
        <authorList>
            <person name="Fukushima K."/>
        </authorList>
    </citation>
    <scope>NUCLEOTIDE SEQUENCE</scope>
    <source>
        <strain evidence="1">SING2019-196</strain>
    </source>
</reference>
<dbReference type="EMBL" id="BSYO01000003">
    <property type="protein sequence ID" value="GMH01935.1"/>
    <property type="molecule type" value="Genomic_DNA"/>
</dbReference>
<dbReference type="Proteomes" id="UP001279734">
    <property type="component" value="Unassembled WGS sequence"/>
</dbReference>
<name>A0AAD3XEB7_NEPGR</name>